<keyword evidence="2" id="KW-1185">Reference proteome</keyword>
<dbReference type="EMBL" id="JACVVK020000034">
    <property type="protein sequence ID" value="KAK7501019.1"/>
    <property type="molecule type" value="Genomic_DNA"/>
</dbReference>
<gene>
    <name evidence="1" type="ORF">BaRGS_00007899</name>
</gene>
<name>A0ABD0LN19_9CAEN</name>
<evidence type="ECO:0000313" key="2">
    <source>
        <dbReference type="Proteomes" id="UP001519460"/>
    </source>
</evidence>
<dbReference type="Proteomes" id="UP001519460">
    <property type="component" value="Unassembled WGS sequence"/>
</dbReference>
<evidence type="ECO:0000313" key="1">
    <source>
        <dbReference type="EMBL" id="KAK7501019.1"/>
    </source>
</evidence>
<comment type="caution">
    <text evidence="1">The sequence shown here is derived from an EMBL/GenBank/DDBJ whole genome shotgun (WGS) entry which is preliminary data.</text>
</comment>
<dbReference type="AlphaFoldDB" id="A0ABD0LN19"/>
<protein>
    <submittedName>
        <fullName evidence="1">Uncharacterized protein</fullName>
    </submittedName>
</protein>
<reference evidence="1 2" key="1">
    <citation type="journal article" date="2023" name="Sci. Data">
        <title>Genome assembly of the Korean intertidal mud-creeper Batillaria attramentaria.</title>
        <authorList>
            <person name="Patra A.K."/>
            <person name="Ho P.T."/>
            <person name="Jun S."/>
            <person name="Lee S.J."/>
            <person name="Kim Y."/>
            <person name="Won Y.J."/>
        </authorList>
    </citation>
    <scope>NUCLEOTIDE SEQUENCE [LARGE SCALE GENOMIC DNA]</scope>
    <source>
        <strain evidence="1">Wonlab-2016</strain>
    </source>
</reference>
<accession>A0ABD0LN19</accession>
<proteinExistence type="predicted"/>
<sequence>MPYRCYGTQVLVDAGFVGPNGKANSPAPEEHLDKVVEVSRTPLPIQERKGTSQWPRRIPIRACSARRR</sequence>
<organism evidence="1 2">
    <name type="scientific">Batillaria attramentaria</name>
    <dbReference type="NCBI Taxonomy" id="370345"/>
    <lineage>
        <taxon>Eukaryota</taxon>
        <taxon>Metazoa</taxon>
        <taxon>Spiralia</taxon>
        <taxon>Lophotrochozoa</taxon>
        <taxon>Mollusca</taxon>
        <taxon>Gastropoda</taxon>
        <taxon>Caenogastropoda</taxon>
        <taxon>Sorbeoconcha</taxon>
        <taxon>Cerithioidea</taxon>
        <taxon>Batillariidae</taxon>
        <taxon>Batillaria</taxon>
    </lineage>
</organism>